<evidence type="ECO:0000313" key="1">
    <source>
        <dbReference type="EMBL" id="SUP41764.1"/>
    </source>
</evidence>
<keyword evidence="2" id="KW-1185">Reference proteome</keyword>
<dbReference type="Proteomes" id="UP000255367">
    <property type="component" value="Unassembled WGS sequence"/>
</dbReference>
<dbReference type="RefSeq" id="WP_115309893.1">
    <property type="nucleotide sequence ID" value="NZ_UHIO01000001.1"/>
</dbReference>
<sequence>MTSKELKPIVTSIIEAPSCCPELKEVAQAWLNSLGTEQEAAATEKLMAEAKADITTVDNLIALTGSELGVQIFGEKLAQDLHAHGLDIKSKGAMYCDCPACAGCLAIIEG</sequence>
<evidence type="ECO:0000313" key="2">
    <source>
        <dbReference type="Proteomes" id="UP000255367"/>
    </source>
</evidence>
<dbReference type="AlphaFoldDB" id="A0A380NIT8"/>
<dbReference type="OrthoDB" id="1654682at2"/>
<evidence type="ECO:0008006" key="3">
    <source>
        <dbReference type="Google" id="ProtNLM"/>
    </source>
</evidence>
<organism evidence="1 2">
    <name type="scientific">Veillonella criceti</name>
    <dbReference type="NCBI Taxonomy" id="103891"/>
    <lineage>
        <taxon>Bacteria</taxon>
        <taxon>Bacillati</taxon>
        <taxon>Bacillota</taxon>
        <taxon>Negativicutes</taxon>
        <taxon>Veillonellales</taxon>
        <taxon>Veillonellaceae</taxon>
        <taxon>Veillonella</taxon>
    </lineage>
</organism>
<dbReference type="EMBL" id="UHIO01000001">
    <property type="protein sequence ID" value="SUP41764.1"/>
    <property type="molecule type" value="Genomic_DNA"/>
</dbReference>
<protein>
    <recommendedName>
        <fullName evidence="3">Molecular chaperone Hsp90</fullName>
    </recommendedName>
</protein>
<reference evidence="1 2" key="1">
    <citation type="submission" date="2018-06" db="EMBL/GenBank/DDBJ databases">
        <authorList>
            <consortium name="Pathogen Informatics"/>
            <person name="Doyle S."/>
        </authorList>
    </citation>
    <scope>NUCLEOTIDE SEQUENCE [LARGE SCALE GENOMIC DNA]</scope>
    <source>
        <strain evidence="1 2">NCTC12020</strain>
    </source>
</reference>
<name>A0A380NIT8_9FIRM</name>
<proteinExistence type="predicted"/>
<accession>A0A380NIT8</accession>
<gene>
    <name evidence="1" type="ORF">NCTC12020_00663</name>
</gene>